<sequence length="64" mass="7140">MDRARDRRPPAAALPRSLRLEAQGRFAIGYYHQRQSQFAKRPDVAAALDARSNDQDQGDGDDGI</sequence>
<organism evidence="1 2">
    <name type="scientific">Salinarimonas soli</name>
    <dbReference type="NCBI Taxonomy" id="1638099"/>
    <lineage>
        <taxon>Bacteria</taxon>
        <taxon>Pseudomonadati</taxon>
        <taxon>Pseudomonadota</taxon>
        <taxon>Alphaproteobacteria</taxon>
        <taxon>Hyphomicrobiales</taxon>
        <taxon>Salinarimonadaceae</taxon>
        <taxon>Salinarimonas</taxon>
    </lineage>
</organism>
<evidence type="ECO:0000313" key="1">
    <source>
        <dbReference type="EMBL" id="KAA2241273.1"/>
    </source>
</evidence>
<keyword evidence="2" id="KW-1185">Reference proteome</keyword>
<proteinExistence type="predicted"/>
<reference evidence="1 2" key="1">
    <citation type="submission" date="2019-09" db="EMBL/GenBank/DDBJ databases">
        <title>Salinarimonas rosea gen. nov., sp. nov., a new member of the a-2 subgroup of the Proteobacteria.</title>
        <authorList>
            <person name="Liu J."/>
        </authorList>
    </citation>
    <scope>NUCLEOTIDE SEQUENCE [LARGE SCALE GENOMIC DNA]</scope>
    <source>
        <strain evidence="1 2">BN140002</strain>
    </source>
</reference>
<dbReference type="Proteomes" id="UP000323142">
    <property type="component" value="Unassembled WGS sequence"/>
</dbReference>
<comment type="caution">
    <text evidence="1">The sequence shown here is derived from an EMBL/GenBank/DDBJ whole genome shotgun (WGS) entry which is preliminary data.</text>
</comment>
<dbReference type="EMBL" id="VUOA01000008">
    <property type="protein sequence ID" value="KAA2241273.1"/>
    <property type="molecule type" value="Genomic_DNA"/>
</dbReference>
<accession>A0A5B2VNM8</accession>
<evidence type="ECO:0000313" key="2">
    <source>
        <dbReference type="Proteomes" id="UP000323142"/>
    </source>
</evidence>
<dbReference type="Pfam" id="PF09709">
    <property type="entry name" value="Cas_Csd1"/>
    <property type="match status" value="1"/>
</dbReference>
<dbReference type="OrthoDB" id="9778918at2"/>
<dbReference type="AlphaFoldDB" id="A0A5B2VNM8"/>
<gene>
    <name evidence="1" type="ORF">F0L46_04460</name>
</gene>
<reference evidence="1 2" key="2">
    <citation type="submission" date="2019-09" db="EMBL/GenBank/DDBJ databases">
        <authorList>
            <person name="Jin C."/>
        </authorList>
    </citation>
    <scope>NUCLEOTIDE SEQUENCE [LARGE SCALE GENOMIC DNA]</scope>
    <source>
        <strain evidence="1 2">BN140002</strain>
    </source>
</reference>
<name>A0A5B2VNM8_9HYPH</name>
<protein>
    <submittedName>
        <fullName evidence="1">Uncharacterized protein</fullName>
    </submittedName>
</protein>
<dbReference type="InterPro" id="IPR010144">
    <property type="entry name" value="CRISPR-assoc_prot_Csd1-typ"/>
</dbReference>